<protein>
    <submittedName>
        <fullName evidence="1">Uncharacterized protein</fullName>
    </submittedName>
</protein>
<reference evidence="1 2" key="1">
    <citation type="submission" date="2020-06" db="EMBL/GenBank/DDBJ databases">
        <authorList>
            <person name="Criscuolo A."/>
        </authorList>
    </citation>
    <scope>NUCLEOTIDE SEQUENCE [LARGE SCALE GENOMIC DNA]</scope>
    <source>
        <strain evidence="1">PXU-55</strain>
    </source>
</reference>
<evidence type="ECO:0000313" key="1">
    <source>
        <dbReference type="EMBL" id="CAC9975291.1"/>
    </source>
</evidence>
<gene>
    <name evidence="1" type="ORF">FLAPXU55_03000</name>
</gene>
<dbReference type="SUPFAM" id="SSF53448">
    <property type="entry name" value="Nucleotide-diphospho-sugar transferases"/>
    <property type="match status" value="1"/>
</dbReference>
<accession>A0A9N8J2X0</accession>
<name>A0A9N8J2X0_9FLAO</name>
<sequence>MMNAAVCTIFEGHYHFGVAALSNSLYQNGFRGNIYVGYRGKLPNWVLKGEKETIGKWKEAIILTPVQDIKLIFLPIVTNYNMANYKPDFMLELWEGPAKDADAMFYFDPDIVINDSWVCYEQWINCGVALCEDVNSPLQEFHPRRQGWKNYYKHYHIDLHFKNAIYVNAGFVGLLKKNSSFLNLWVQMQELMGPAIGGLENSIFLNQSYNSTVLKREGFQIFDKPDQDALNAAIEVYNDPVSYIGKEGMGFSEGDSTMSHGMGSPKPWKAHHLLRAAQGKIPRNLDVIYWKYCSEPILAHSKWEITRKLIGIKVAKVIGRFYKV</sequence>
<dbReference type="Proteomes" id="UP000533639">
    <property type="component" value="Unassembled WGS sequence"/>
</dbReference>
<evidence type="ECO:0000313" key="2">
    <source>
        <dbReference type="Proteomes" id="UP000533639"/>
    </source>
</evidence>
<dbReference type="EMBL" id="CAIJDE010000047">
    <property type="protein sequence ID" value="CAC9975291.1"/>
    <property type="molecule type" value="Genomic_DNA"/>
</dbReference>
<dbReference type="RefSeq" id="WP_180858740.1">
    <property type="nucleotide sequence ID" value="NZ_CAIJDE010000047.1"/>
</dbReference>
<dbReference type="AlphaFoldDB" id="A0A9N8J2X0"/>
<organism evidence="1 2">
    <name type="scientific">Flavobacterium panici</name>
    <dbReference type="NCBI Taxonomy" id="2654843"/>
    <lineage>
        <taxon>Bacteria</taxon>
        <taxon>Pseudomonadati</taxon>
        <taxon>Bacteroidota</taxon>
        <taxon>Flavobacteriia</taxon>
        <taxon>Flavobacteriales</taxon>
        <taxon>Flavobacteriaceae</taxon>
        <taxon>Flavobacterium</taxon>
    </lineage>
</organism>
<keyword evidence="2" id="KW-1185">Reference proteome</keyword>
<proteinExistence type="predicted"/>
<comment type="caution">
    <text evidence="1">The sequence shown here is derived from an EMBL/GenBank/DDBJ whole genome shotgun (WGS) entry which is preliminary data.</text>
</comment>
<dbReference type="InterPro" id="IPR029044">
    <property type="entry name" value="Nucleotide-diphossugar_trans"/>
</dbReference>